<dbReference type="Gene3D" id="3.40.50.12780">
    <property type="entry name" value="N-terminal domain of ligase-like"/>
    <property type="match status" value="1"/>
</dbReference>
<dbReference type="InterPro" id="IPR009081">
    <property type="entry name" value="PP-bd_ACP"/>
</dbReference>
<dbReference type="PROSITE" id="PS52019">
    <property type="entry name" value="PKS_MFAS_DH"/>
    <property type="match status" value="1"/>
</dbReference>
<accession>A0AAD9SEG5</accession>
<feature type="active site" description="Proton donor; for dehydratase activity" evidence="9">
    <location>
        <position position="1167"/>
    </location>
</feature>
<dbReference type="Pfam" id="PF08659">
    <property type="entry name" value="KR"/>
    <property type="match status" value="1"/>
</dbReference>
<protein>
    <submittedName>
        <fullName evidence="14">Uncharacterized protein</fullName>
    </submittedName>
</protein>
<dbReference type="PROSITE" id="PS00012">
    <property type="entry name" value="PHOSPHOPANTETHEINE"/>
    <property type="match status" value="1"/>
</dbReference>
<dbReference type="Pfam" id="PF00109">
    <property type="entry name" value="ketoacyl-synt"/>
    <property type="match status" value="1"/>
</dbReference>
<evidence type="ECO:0000256" key="8">
    <source>
        <dbReference type="ARBA" id="ARBA00023268"/>
    </source>
</evidence>
<dbReference type="PROSITE" id="PS52004">
    <property type="entry name" value="KS3_2"/>
    <property type="match status" value="1"/>
</dbReference>
<dbReference type="PROSITE" id="PS50075">
    <property type="entry name" value="CARRIER"/>
    <property type="match status" value="2"/>
</dbReference>
<dbReference type="InterPro" id="IPR023213">
    <property type="entry name" value="CAT-like_dom_sf"/>
</dbReference>
<evidence type="ECO:0000256" key="4">
    <source>
        <dbReference type="ARBA" id="ARBA00022603"/>
    </source>
</evidence>
<dbReference type="Gene3D" id="1.10.1200.10">
    <property type="entry name" value="ACP-like"/>
    <property type="match status" value="2"/>
</dbReference>
<gene>
    <name evidence="14" type="ORF">N8I77_005380</name>
</gene>
<keyword evidence="1" id="KW-0596">Phosphopantetheine</keyword>
<evidence type="ECO:0000259" key="13">
    <source>
        <dbReference type="PROSITE" id="PS52019"/>
    </source>
</evidence>
<evidence type="ECO:0000256" key="2">
    <source>
        <dbReference type="ARBA" id="ARBA00022553"/>
    </source>
</evidence>
<keyword evidence="15" id="KW-1185">Reference proteome</keyword>
<proteinExistence type="predicted"/>
<feature type="compositionally biased region" description="Low complexity" evidence="10">
    <location>
        <begin position="2534"/>
        <end position="2548"/>
    </location>
</feature>
<dbReference type="Pfam" id="PF00550">
    <property type="entry name" value="PP-binding"/>
    <property type="match status" value="2"/>
</dbReference>
<keyword evidence="8" id="KW-0511">Multifunctional enzyme</keyword>
<keyword evidence="6" id="KW-0677">Repeat</keyword>
<dbReference type="Gene3D" id="3.40.50.720">
    <property type="entry name" value="NAD(P)-binding Rossmann-like Domain"/>
    <property type="match status" value="1"/>
</dbReference>
<feature type="region of interest" description="Disordered" evidence="10">
    <location>
        <begin position="2499"/>
        <end position="2560"/>
    </location>
</feature>
<feature type="compositionally biased region" description="Basic and acidic residues" evidence="10">
    <location>
        <begin position="2499"/>
        <end position="2510"/>
    </location>
</feature>
<feature type="domain" description="PKS/mFAS DH" evidence="13">
    <location>
        <begin position="959"/>
        <end position="1263"/>
    </location>
</feature>
<dbReference type="InterPro" id="IPR001242">
    <property type="entry name" value="Condensation_dom"/>
</dbReference>
<dbReference type="InterPro" id="IPR036736">
    <property type="entry name" value="ACP-like_sf"/>
</dbReference>
<keyword evidence="5" id="KW-0808">Transferase</keyword>
<comment type="caution">
    <text evidence="14">The sequence shown here is derived from an EMBL/GenBank/DDBJ whole genome shotgun (WGS) entry which is preliminary data.</text>
</comment>
<dbReference type="SUPFAM" id="SSF51735">
    <property type="entry name" value="NAD(P)-binding Rossmann-fold domains"/>
    <property type="match status" value="1"/>
</dbReference>
<feature type="domain" description="Carrier" evidence="11">
    <location>
        <begin position="3552"/>
        <end position="3627"/>
    </location>
</feature>
<dbReference type="Gene3D" id="3.40.366.10">
    <property type="entry name" value="Malonyl-Coenzyme A Acyl Carrier Protein, domain 2"/>
    <property type="match status" value="1"/>
</dbReference>
<dbReference type="InterPro" id="IPR050091">
    <property type="entry name" value="PKS_NRPS_Biosynth_Enz"/>
</dbReference>
<dbReference type="GO" id="GO:0008168">
    <property type="term" value="F:methyltransferase activity"/>
    <property type="evidence" value="ECO:0007669"/>
    <property type="project" value="UniProtKB-KW"/>
</dbReference>
<dbReference type="InterPro" id="IPR049900">
    <property type="entry name" value="PKS_mFAS_DH"/>
</dbReference>
<evidence type="ECO:0000259" key="11">
    <source>
        <dbReference type="PROSITE" id="PS50075"/>
    </source>
</evidence>
<evidence type="ECO:0000256" key="3">
    <source>
        <dbReference type="ARBA" id="ARBA00022598"/>
    </source>
</evidence>
<dbReference type="CDD" id="cd19532">
    <property type="entry name" value="C_PKS-NRPS"/>
    <property type="match status" value="1"/>
</dbReference>
<dbReference type="InterPro" id="IPR029063">
    <property type="entry name" value="SAM-dependent_MTases_sf"/>
</dbReference>
<feature type="active site" description="Proton acceptor; for dehydratase activity" evidence="9">
    <location>
        <position position="991"/>
    </location>
</feature>
<dbReference type="GO" id="GO:0032259">
    <property type="term" value="P:methylation"/>
    <property type="evidence" value="ECO:0007669"/>
    <property type="project" value="UniProtKB-KW"/>
</dbReference>
<dbReference type="InterPro" id="IPR020807">
    <property type="entry name" value="PKS_DH"/>
</dbReference>
<feature type="region of interest" description="C-terminal hotdog fold" evidence="9">
    <location>
        <begin position="1113"/>
        <end position="1263"/>
    </location>
</feature>
<dbReference type="GO" id="GO:0031177">
    <property type="term" value="F:phosphopantetheine binding"/>
    <property type="evidence" value="ECO:0007669"/>
    <property type="project" value="InterPro"/>
</dbReference>
<dbReference type="SUPFAM" id="SSF55048">
    <property type="entry name" value="Probable ACP-binding domain of malonyl-CoA ACP transacylase"/>
    <property type="match status" value="1"/>
</dbReference>
<feature type="region of interest" description="N-terminal hotdog fold" evidence="9">
    <location>
        <begin position="959"/>
        <end position="1097"/>
    </location>
</feature>
<dbReference type="SUPFAM" id="SSF47336">
    <property type="entry name" value="ACP-like"/>
    <property type="match status" value="2"/>
</dbReference>
<name>A0AAD9SEG5_PHOAM</name>
<dbReference type="InterPro" id="IPR016036">
    <property type="entry name" value="Malonyl_transacylase_ACP-bd"/>
</dbReference>
<keyword evidence="2" id="KW-0597">Phosphoprotein</keyword>
<feature type="compositionally biased region" description="Polar residues" evidence="10">
    <location>
        <begin position="2511"/>
        <end position="2528"/>
    </location>
</feature>
<dbReference type="Gene3D" id="3.30.300.30">
    <property type="match status" value="1"/>
</dbReference>
<evidence type="ECO:0000313" key="15">
    <source>
        <dbReference type="Proteomes" id="UP001265746"/>
    </source>
</evidence>
<dbReference type="Pfam" id="PF16197">
    <property type="entry name" value="KAsynt_C_assoc"/>
    <property type="match status" value="1"/>
</dbReference>
<keyword evidence="4" id="KW-0489">Methyltransferase</keyword>
<dbReference type="Pfam" id="PF08242">
    <property type="entry name" value="Methyltransf_12"/>
    <property type="match status" value="1"/>
</dbReference>
<evidence type="ECO:0000256" key="9">
    <source>
        <dbReference type="PROSITE-ProRule" id="PRU01363"/>
    </source>
</evidence>
<dbReference type="GO" id="GO:0006633">
    <property type="term" value="P:fatty acid biosynthetic process"/>
    <property type="evidence" value="ECO:0007669"/>
    <property type="project" value="InterPro"/>
</dbReference>
<dbReference type="InterPro" id="IPR013217">
    <property type="entry name" value="Methyltransf_12"/>
</dbReference>
<dbReference type="SUPFAM" id="SSF53335">
    <property type="entry name" value="S-adenosyl-L-methionine-dependent methyltransferases"/>
    <property type="match status" value="1"/>
</dbReference>
<dbReference type="InterPro" id="IPR020841">
    <property type="entry name" value="PKS_Beta-ketoAc_synthase_dom"/>
</dbReference>
<dbReference type="Gene3D" id="3.30.559.30">
    <property type="entry name" value="Nonribosomal peptide synthetase, condensation domain"/>
    <property type="match status" value="1"/>
</dbReference>
<evidence type="ECO:0000256" key="5">
    <source>
        <dbReference type="ARBA" id="ARBA00022679"/>
    </source>
</evidence>
<dbReference type="Gene3D" id="3.30.559.10">
    <property type="entry name" value="Chloramphenicol acetyltransferase-like domain"/>
    <property type="match status" value="1"/>
</dbReference>
<dbReference type="InterPro" id="IPR016039">
    <property type="entry name" value="Thiolase-like"/>
</dbReference>
<dbReference type="InterPro" id="IPR020806">
    <property type="entry name" value="PKS_PP-bd"/>
</dbReference>
<dbReference type="GO" id="GO:0016491">
    <property type="term" value="F:oxidoreductase activity"/>
    <property type="evidence" value="ECO:0007669"/>
    <property type="project" value="UniProtKB-KW"/>
</dbReference>
<dbReference type="SMART" id="SM00827">
    <property type="entry name" value="PKS_AT"/>
    <property type="match status" value="1"/>
</dbReference>
<dbReference type="PANTHER" id="PTHR43775:SF20">
    <property type="entry name" value="HYBRID PKS-NRPS SYNTHETASE APDA"/>
    <property type="match status" value="1"/>
</dbReference>
<dbReference type="InterPro" id="IPR001227">
    <property type="entry name" value="Ac_transferase_dom_sf"/>
</dbReference>
<dbReference type="GO" id="GO:0016874">
    <property type="term" value="F:ligase activity"/>
    <property type="evidence" value="ECO:0007669"/>
    <property type="project" value="UniProtKB-KW"/>
</dbReference>
<dbReference type="CDD" id="cd00833">
    <property type="entry name" value="PKS"/>
    <property type="match status" value="1"/>
</dbReference>
<dbReference type="SUPFAM" id="SSF52151">
    <property type="entry name" value="FabD/lysophospholipase-like"/>
    <property type="match status" value="1"/>
</dbReference>
<dbReference type="Pfam" id="PF21089">
    <property type="entry name" value="PKS_DH_N"/>
    <property type="match status" value="1"/>
</dbReference>
<dbReference type="PROSITE" id="PS00606">
    <property type="entry name" value="KS3_1"/>
    <property type="match status" value="1"/>
</dbReference>
<dbReference type="SUPFAM" id="SSF53901">
    <property type="entry name" value="Thiolase-like"/>
    <property type="match status" value="1"/>
</dbReference>
<dbReference type="InterPro" id="IPR049551">
    <property type="entry name" value="PKS_DH_C"/>
</dbReference>
<dbReference type="Gene3D" id="3.30.70.3290">
    <property type="match status" value="1"/>
</dbReference>
<dbReference type="Gene3D" id="3.10.129.110">
    <property type="entry name" value="Polyketide synthase dehydratase"/>
    <property type="match status" value="1"/>
</dbReference>
<dbReference type="InterPro" id="IPR018201">
    <property type="entry name" value="Ketoacyl_synth_AS"/>
</dbReference>
<dbReference type="GO" id="GO:0009403">
    <property type="term" value="P:toxin biosynthetic process"/>
    <property type="evidence" value="ECO:0007669"/>
    <property type="project" value="UniProtKB-ARBA"/>
</dbReference>
<evidence type="ECO:0000256" key="1">
    <source>
        <dbReference type="ARBA" id="ARBA00022450"/>
    </source>
</evidence>
<dbReference type="SMART" id="SM00825">
    <property type="entry name" value="PKS_KS"/>
    <property type="match status" value="1"/>
</dbReference>
<dbReference type="Pfam" id="PF00501">
    <property type="entry name" value="AMP-binding"/>
    <property type="match status" value="1"/>
</dbReference>
<dbReference type="InterPro" id="IPR045851">
    <property type="entry name" value="AMP-bd_C_sf"/>
</dbReference>
<dbReference type="EMBL" id="JAUJFL010000003">
    <property type="protein sequence ID" value="KAK2606646.1"/>
    <property type="molecule type" value="Genomic_DNA"/>
</dbReference>
<sequence>MVSPRAGPEPIAIIGSSCRFPGGASSPSKLWELLRDPRDLLSDIPSSCFNAKAFYHSDPEHHGCSNVTTSYMLDEDSRVFDHNFFNISPKEAESTDPQHRVLLETVYEGIESAGYSLQQLKGSATAVFVGQMTADYYDVLARDFDSIPQYMSTGTSRCLTSNKVSYFFDWKGPSVTIDTACSSSLVAVHQAIQELRHGESKLAVAAGVNLILGPENYIHESKLHMLSPTGRSRMWDAKADGYARGEGSAAVVLKLLHQAIADGDDIESVIRETGVNQDGRTAGITVPSVSSQTALIRSTYERCGLDCSVEEDRCQYFEAHGTGTLAGDPVEAEAVRNAFFGNPRDGEYAANISPSAAKLHVGSIKTVIGHLEGAAGLAGLLKASLAVQHGFIPANMHFDQLNPAIEPFYHQLCIPTKATLWPGLPQGVPRRASVNSFGFGGTNCHAIIESWKTAKCVQSLDTFPYGPFIMSANSESALSSAVAALAETLKQHEESQISLADLAFTLQMRRTVLPFKTSFSATTSIELIAKLNSVSSKSAAGNNEPSWSTAPVHVTESLPPRILGIFTGQGAQWPTMGAALYEKSAAFRNTMQSLERSLVCLPNPPDWFLSSELLAPTETSRVHEAAICQPLCTALQICLVDLLKACGIAFQGVVGHSSGEIAAVYAAGYINAHDAIRIAYYRGLHAEALQSRERPGRMMAVGMSFENARQFCQKDQFLGRIVVAASNSRSGTTLSGDADAIEEAKVLLDADQIFSRILNVDKAYHSWHMESCSEAYLKSLHQCDIAIQSEEQNNCKWFSSVYGPDGRSVNDRAALRGQYWVKNLSQPVLFSQALDRAVTESYCYDIVLEVGPHAALKSPATETLKTLTGIDLPYIGILSRGENEMNTFSDALGFLWKSFQTSYPLIDFQAFRRACIGEEKAHQVSIVKGLPTYSWDHEKPLWKESRISKLYRERKDPHHELLGTAMSDGNMKEVRWRNIMRLREMDWLRGHQFQGQVLFPAAGYISMAVEASVRLVRGGQDAAVQFIELEDLVIHEAITIEDDSPGTDVRFVIRVTERSSNMITADYTCYSAGVDASSWDTEKVNFTGRAILTLATSAEPFALPARESPRLPLSELDVSRFYASLEKIGLKYSGDFLIESASRRLDTANVNVRHISSPLLVHPATLDAAFQGVFAAYCFPGDGRLQTGHLPTNIERVRVDVSACQYPPSNQTSELFHTADCYVRSTSGDKISGDVSVFLGAKHRPEMQIEGLTCTSLERSLAQNDRKIFARTIWMPDVAQDVLPEAPSSTEDRELAEIIERVVYFYLRKLQREISPEEIPQMDKHFQYLMSWALDHVLPRIEIGLYPRVKAAWKDDTPEMIASWKSRYRGKIDMDLITALGEALPSVCRGILPTLQVLMENDMLNRFYKEGLGFLQANFHLASLVSRFSHRYPHIKVLEIGAGTGGATAHVLKALSPQFESYTYTDISPGFFENARSLFHEHLHKMTFKTLDVERDPSEQGYQDESFDLIIASNVLHATKALTNTLRNCRRLLRPGGQLLLMEITSAEETIRLGFITAGLPGWWLGRDDGRIHAPTISESQWNLVLAGNGFSGVDVARRDFEKGHYNTVMATQAVDDRVTLLRQPLSTVQSPSEPITSLVPRINNLILVGGIKAASNAILRAITKLLQPFAAGILTVDALEHLSTDALTPGTVTLCLADLDGPIWRDMTEMKFNGLKKLFLGSSHILWVTQGRLADEPYSNMTVGVGRSLLLESPHVSLQFLDFDSVGAAGFEAVSLAEHVLRMICLSSPGFEELLWSFEHELCIKEGRAYIPRILPDDDLNARLNSQRRPIERDFSILTSCIEVAQRNKQIALLESEPHTNCAGAHSSCEDRLVRVHVSSLFPFSTRDHQSFFICIGSQLHSDERLLFLSQSNASLVCVPRDQRLKWNSGFSDEEALNEVLSHLVAENLSFEVEGSLWVHEPDDRLAKCLTHCSENRELGVFLSTARSRIDPLRRFIHPRTAGRHLASILPSDLTRFANADYKNGREFDKIFKSLYKDGCADAQSLMRNVGGRRNVILQFSRHAILDRLSKICLHVSSRHIQSCEGDLSTELTMIQDVNELSHEDKGPAHVITWKSEVTVSALVRSLEMASLFSANKTYLLVGLTGEVGLSLCNWMVKKGARHLVITSRSPDIHSALLEDLERRGARVRVFALDISDRMALDKVYSEICNTMPPIAGVANAAMVLSDKVFENTTLDNFNAVLAPKVQGSKNLDDLFFSAELEFFVLFSSIASVVGSKGQSNYGAANLFMHSLAQQRRGRGVAASVMDIAMLLGIGYVARSLDQYESQMKQYSYMAISEPEFHDIFAAAILSGKPRSSHSPEVITGIGYDADAPWTLDPRFSHFVCHEQKFGEIAQTVHSSINILGQLAQSNTNIEALGVIEVAFSKKVELMLQLAAGSIDVQAPLVQMGIDSLVAVELRSWFLKEFNIDMPVLKFLNGASASDICMDALARLSELSRTRGATEDNREDQSSSVSKTGGQFSCQSSPAESEPGTDTPVSSCTSTTTPDNEPENINLETSAYERVGPMSIGQTRLFFLQEYSQKKSAYTVIMLGKAQKKVNVPKLQKALDDVSRKHESLRSAFFIDESSGQFVQAVTATSGITLEHKIVTGPDELAAVVETHKTFEFDLARGQTIKFLVLTESPTTQYILICYHHIVLDGFSAIMFLKDLDEAYSGRRLVPPEQQAIDLCVKQQLDRLPSNLPGELQFWSMIHRKTLKPLPLMPFAKVRNRKILRTFDVVWHDVIFDVQITKRVKVLGTKLNVTPFHIYLSTLAAFLSRCLNIDELNIGVMDSNRVDTEDLETFGYFMNFLPLRFSMQPKSTFGSLARQTRDTIYAALANSRAPLAAIIDHLNVPRSGTHHPLFQVAINYRQDNSTRSKFGDIPIEWIDGTNLGYPYDMKFDVNDTPDGTRLCLVTQRYLYGALDAKRMVRWYQAALTAFLSDPNISIGSYPLSSQTDEDNNIALVEGPRTTVDWYHHSLAHRVQEMATLYPDSVAVKESSGQHLTYSEMMARSENIAAALHSMIGDRPGARVAVLLTAVPDLACSLLAIMRLGLVFVPMDTRSSVERLGAIVSDCQPSIILCHRSTEAQAGHLATGGIQTTNIENLENHDLLDSESTTIPTAADQAGFVTYTNGTTEAPKGVLLTHAGVMNQIWGITTRFGVGREVVLQSASPESDISLEQMLISLANGGTLVILPQESIGDAGKVANIMLSEGITYTGFTASEYVDIVNHGTTVLRECTSWRFAFSSRESVTARLRRAFRHLDLAKLELISGYGSAETSISCIRIRLDYKNPCEDASDDIGENISGHAMPNYSLVIVDQDLRPLPIGYPGEICVAGPGLAKGYLNRPVEQARTFIDNPFASPHDVRRGCAKLFRSGDKGRVLEDGSVHFIGRLEGGRQATIRGTEVDLDEVANVIVREASPDILDAAVSWREEPGVLVAFVTLAHDFAGDMEMSFGRLKSTLPLSTYMIPELFIPVHSFLKTLNGSKDLHAIDKLLIPVTIPDRMATSLFSPLEARVKIIWEGILAASEMANLNPESDFFSAGGSSLLVIRLQAALRAELGCDPSLPDLFQFSTIRSMASCIQGRATDVKSLLLGCELVE</sequence>
<evidence type="ECO:0000259" key="12">
    <source>
        <dbReference type="PROSITE" id="PS52004"/>
    </source>
</evidence>
<dbReference type="InterPro" id="IPR014043">
    <property type="entry name" value="Acyl_transferase_dom"/>
</dbReference>
<dbReference type="SUPFAM" id="SSF56801">
    <property type="entry name" value="Acetyl-CoA synthetase-like"/>
    <property type="match status" value="1"/>
</dbReference>
<dbReference type="GO" id="GO:0004312">
    <property type="term" value="F:fatty acid synthase activity"/>
    <property type="evidence" value="ECO:0007669"/>
    <property type="project" value="TreeGrafter"/>
</dbReference>
<keyword evidence="7" id="KW-0560">Oxidoreductase</keyword>
<dbReference type="InterPro" id="IPR014031">
    <property type="entry name" value="Ketoacyl_synth_C"/>
</dbReference>
<organism evidence="14 15">
    <name type="scientific">Phomopsis amygdali</name>
    <name type="common">Fusicoccum amygdali</name>
    <dbReference type="NCBI Taxonomy" id="1214568"/>
    <lineage>
        <taxon>Eukaryota</taxon>
        <taxon>Fungi</taxon>
        <taxon>Dikarya</taxon>
        <taxon>Ascomycota</taxon>
        <taxon>Pezizomycotina</taxon>
        <taxon>Sordariomycetes</taxon>
        <taxon>Sordariomycetidae</taxon>
        <taxon>Diaporthales</taxon>
        <taxon>Diaporthaceae</taxon>
        <taxon>Diaporthe</taxon>
    </lineage>
</organism>
<dbReference type="InterPro" id="IPR000873">
    <property type="entry name" value="AMP-dep_synth/lig_dom"/>
</dbReference>
<dbReference type="SMART" id="SM00822">
    <property type="entry name" value="PKS_KR"/>
    <property type="match status" value="1"/>
</dbReference>
<dbReference type="InterPro" id="IPR036291">
    <property type="entry name" value="NAD(P)-bd_dom_sf"/>
</dbReference>
<dbReference type="Proteomes" id="UP001265746">
    <property type="component" value="Unassembled WGS sequence"/>
</dbReference>
<feature type="domain" description="Carrier" evidence="11">
    <location>
        <begin position="2416"/>
        <end position="2493"/>
    </location>
</feature>
<dbReference type="InterPro" id="IPR013968">
    <property type="entry name" value="PKS_KR"/>
</dbReference>
<dbReference type="SUPFAM" id="SSF52777">
    <property type="entry name" value="CoA-dependent acyltransferases"/>
    <property type="match status" value="2"/>
</dbReference>
<dbReference type="SMART" id="SM00826">
    <property type="entry name" value="PKS_DH"/>
    <property type="match status" value="1"/>
</dbReference>
<evidence type="ECO:0000313" key="14">
    <source>
        <dbReference type="EMBL" id="KAK2606646.1"/>
    </source>
</evidence>
<dbReference type="FunFam" id="3.40.47.10:FF:000019">
    <property type="entry name" value="Polyketide synthase type I"/>
    <property type="match status" value="1"/>
</dbReference>
<dbReference type="PANTHER" id="PTHR43775">
    <property type="entry name" value="FATTY ACID SYNTHASE"/>
    <property type="match status" value="1"/>
</dbReference>
<dbReference type="Gene3D" id="3.40.50.150">
    <property type="entry name" value="Vaccinia Virus protein VP39"/>
    <property type="match status" value="1"/>
</dbReference>
<dbReference type="Pfam" id="PF02801">
    <property type="entry name" value="Ketoacyl-synt_C"/>
    <property type="match status" value="1"/>
</dbReference>
<dbReference type="Pfam" id="PF00698">
    <property type="entry name" value="Acyl_transf_1"/>
    <property type="match status" value="1"/>
</dbReference>
<feature type="domain" description="Ketosynthase family 3 (KS3)" evidence="12">
    <location>
        <begin position="8"/>
        <end position="450"/>
    </location>
</feature>
<dbReference type="CDD" id="cd02440">
    <property type="entry name" value="AdoMet_MTases"/>
    <property type="match status" value="1"/>
</dbReference>
<evidence type="ECO:0000256" key="10">
    <source>
        <dbReference type="SAM" id="MobiDB-lite"/>
    </source>
</evidence>
<evidence type="ECO:0000256" key="6">
    <source>
        <dbReference type="ARBA" id="ARBA00022737"/>
    </source>
</evidence>
<dbReference type="InterPro" id="IPR057326">
    <property type="entry name" value="KR_dom"/>
</dbReference>
<dbReference type="InterPro" id="IPR014030">
    <property type="entry name" value="Ketoacyl_synth_N"/>
</dbReference>
<dbReference type="InterPro" id="IPR016035">
    <property type="entry name" value="Acyl_Trfase/lysoPLipase"/>
</dbReference>
<dbReference type="InterPro" id="IPR032821">
    <property type="entry name" value="PKS_assoc"/>
</dbReference>
<dbReference type="Gene3D" id="3.40.47.10">
    <property type="match status" value="1"/>
</dbReference>
<dbReference type="Pfam" id="PF14765">
    <property type="entry name" value="PS-DH"/>
    <property type="match status" value="1"/>
</dbReference>
<reference evidence="14" key="1">
    <citation type="submission" date="2023-06" db="EMBL/GenBank/DDBJ databases">
        <authorList>
            <person name="Noh H."/>
        </authorList>
    </citation>
    <scope>NUCLEOTIDE SEQUENCE</scope>
    <source>
        <strain evidence="14">DUCC20226</strain>
    </source>
</reference>
<dbReference type="InterPro" id="IPR042099">
    <property type="entry name" value="ANL_N_sf"/>
</dbReference>
<dbReference type="InterPro" id="IPR006162">
    <property type="entry name" value="Ppantetheine_attach_site"/>
</dbReference>
<dbReference type="Pfam" id="PF00668">
    <property type="entry name" value="Condensation"/>
    <property type="match status" value="1"/>
</dbReference>
<keyword evidence="3" id="KW-0436">Ligase</keyword>
<dbReference type="InterPro" id="IPR049552">
    <property type="entry name" value="PKS_DH_N"/>
</dbReference>
<dbReference type="SMART" id="SM00823">
    <property type="entry name" value="PKS_PP"/>
    <property type="match status" value="2"/>
</dbReference>
<evidence type="ECO:0000256" key="7">
    <source>
        <dbReference type="ARBA" id="ARBA00023002"/>
    </source>
</evidence>
<dbReference type="GO" id="GO:0004315">
    <property type="term" value="F:3-oxoacyl-[acyl-carrier-protein] synthase activity"/>
    <property type="evidence" value="ECO:0007669"/>
    <property type="project" value="InterPro"/>
</dbReference>
<dbReference type="InterPro" id="IPR042104">
    <property type="entry name" value="PKS_dehydratase_sf"/>
</dbReference>